<dbReference type="RefSeq" id="WP_109707306.1">
    <property type="nucleotide sequence ID" value="NZ_QGDB01000005.1"/>
</dbReference>
<dbReference type="EMBL" id="QGDB01000005">
    <property type="protein sequence ID" value="PWL17024.1"/>
    <property type="molecule type" value="Genomic_DNA"/>
</dbReference>
<keyword evidence="1" id="KW-0472">Membrane</keyword>
<keyword evidence="1" id="KW-0812">Transmembrane</keyword>
<feature type="transmembrane region" description="Helical" evidence="1">
    <location>
        <begin position="79"/>
        <end position="99"/>
    </location>
</feature>
<evidence type="ECO:0000313" key="4">
    <source>
        <dbReference type="Proteomes" id="UP000245865"/>
    </source>
</evidence>
<comment type="caution">
    <text evidence="3">The sequence shown here is derived from an EMBL/GenBank/DDBJ whole genome shotgun (WGS) entry which is preliminary data.</text>
</comment>
<keyword evidence="4" id="KW-1185">Reference proteome</keyword>
<dbReference type="Gene3D" id="1.20.1280.290">
    <property type="match status" value="1"/>
</dbReference>
<keyword evidence="1" id="KW-1133">Transmembrane helix</keyword>
<feature type="domain" description="Lipid A biosynthesis N-terminal" evidence="2">
    <location>
        <begin position="26"/>
        <end position="97"/>
    </location>
</feature>
<sequence length="109" mass="12561">MTDIFASLSQWLHEVFVAQWDGWIILGFIAQGCFTMRFVVQWLASEKAKRSVMPVAFWFFSIGGGFLLLLYAIQRKDPVFIAGQGLGLFVYIRNLWLIANERKRLAAEK</sequence>
<dbReference type="InterPro" id="IPR011499">
    <property type="entry name" value="Lipid_A_biosynth_N"/>
</dbReference>
<feature type="transmembrane region" description="Helical" evidence="1">
    <location>
        <begin position="52"/>
        <end position="73"/>
    </location>
</feature>
<dbReference type="Proteomes" id="UP000245865">
    <property type="component" value="Unassembled WGS sequence"/>
</dbReference>
<feature type="transmembrane region" description="Helical" evidence="1">
    <location>
        <begin position="20"/>
        <end position="40"/>
    </location>
</feature>
<dbReference type="SMART" id="SM01259">
    <property type="entry name" value="LAB_N"/>
    <property type="match status" value="1"/>
</dbReference>
<evidence type="ECO:0000259" key="2">
    <source>
        <dbReference type="SMART" id="SM01259"/>
    </source>
</evidence>
<dbReference type="PIRSF" id="PIRSF028440">
    <property type="entry name" value="UCP_LAB_N"/>
    <property type="match status" value="1"/>
</dbReference>
<dbReference type="InterPro" id="IPR014546">
    <property type="entry name" value="UCP028440_lipidA_biosyn"/>
</dbReference>
<gene>
    <name evidence="3" type="ORF">DKP76_13365</name>
</gene>
<proteinExistence type="predicted"/>
<dbReference type="GO" id="GO:0009245">
    <property type="term" value="P:lipid A biosynthetic process"/>
    <property type="evidence" value="ECO:0007669"/>
    <property type="project" value="InterPro"/>
</dbReference>
<dbReference type="Pfam" id="PF07578">
    <property type="entry name" value="LAB_N"/>
    <property type="match status" value="1"/>
</dbReference>
<organism evidence="3 4">
    <name type="scientific">Falsochrobactrum shanghaiense</name>
    <dbReference type="NCBI Taxonomy" id="2201899"/>
    <lineage>
        <taxon>Bacteria</taxon>
        <taxon>Pseudomonadati</taxon>
        <taxon>Pseudomonadota</taxon>
        <taxon>Alphaproteobacteria</taxon>
        <taxon>Hyphomicrobiales</taxon>
        <taxon>Brucellaceae</taxon>
        <taxon>Falsochrobactrum</taxon>
    </lineage>
</organism>
<dbReference type="GO" id="GO:0016020">
    <property type="term" value="C:membrane"/>
    <property type="evidence" value="ECO:0007669"/>
    <property type="project" value="GOC"/>
</dbReference>
<evidence type="ECO:0000313" key="3">
    <source>
        <dbReference type="EMBL" id="PWL17024.1"/>
    </source>
</evidence>
<dbReference type="AlphaFoldDB" id="A0A316J5S9"/>
<protein>
    <recommendedName>
        <fullName evidence="2">Lipid A biosynthesis N-terminal domain-containing protein</fullName>
    </recommendedName>
</protein>
<evidence type="ECO:0000256" key="1">
    <source>
        <dbReference type="SAM" id="Phobius"/>
    </source>
</evidence>
<accession>A0A316J5S9</accession>
<dbReference type="OrthoDB" id="9793186at2"/>
<dbReference type="GO" id="GO:0008915">
    <property type="term" value="F:lipid-A-disaccharide synthase activity"/>
    <property type="evidence" value="ECO:0007669"/>
    <property type="project" value="InterPro"/>
</dbReference>
<name>A0A316J5S9_9HYPH</name>
<reference evidence="3 4" key="1">
    <citation type="submission" date="2018-05" db="EMBL/GenBank/DDBJ databases">
        <title>Comparative genomic sequence analysis between strain HN4 and CCM 8460T (Falsochrobactrum ovis) will provide more evidence to prove that HN4 is a new species of Falsochrobactrum.</title>
        <authorList>
            <person name="Lyu W."/>
            <person name="Sun L."/>
            <person name="Yao L."/>
        </authorList>
    </citation>
    <scope>NUCLEOTIDE SEQUENCE [LARGE SCALE GENOMIC DNA]</scope>
    <source>
        <strain evidence="3 4">HN4</strain>
    </source>
</reference>